<evidence type="ECO:0000313" key="1">
    <source>
        <dbReference type="EMBL" id="ADP09457.1"/>
    </source>
</evidence>
<reference evidence="1" key="1">
    <citation type="journal article" date="2012" name="Environ. Microbiol.">
        <title>Genetic structure of three fosmid-fragments encoding 16S rRNA genes of the Miscellaneous Crenarchaeotic Group (MCG): implications for physiology and evolution of marine sedimentary archaea.</title>
        <authorList>
            <person name="Li P.Y."/>
            <person name="Xie B.B."/>
            <person name="Zhang X.Y."/>
            <person name="Qin Q.L."/>
            <person name="Dang H.Y."/>
            <person name="Wang X.M."/>
            <person name="Chen X.L."/>
            <person name="Yu J."/>
            <person name="Zhang Y.Z."/>
        </authorList>
    </citation>
    <scope>NUCLEOTIDE SEQUENCE</scope>
</reference>
<protein>
    <submittedName>
        <fullName evidence="1">Putative phage integrase</fullName>
    </submittedName>
</protein>
<dbReference type="AlphaFoldDB" id="G9BAT2"/>
<gene>
    <name evidence="1" type="ORF">E48-1C_12</name>
</gene>
<name>G9BAT2_9ARCH</name>
<dbReference type="InterPro" id="IPR011010">
    <property type="entry name" value="DNA_brk_join_enz"/>
</dbReference>
<sequence length="77" mass="9064">MTYHQTKDPLCVKELLGHRSMNTTLLYIQLEKTLFEKSSEEFTVKVARKPEKIKGLLEVGLEYVCPKDGLMFFRKRK</sequence>
<dbReference type="GO" id="GO:0003677">
    <property type="term" value="F:DNA binding"/>
    <property type="evidence" value="ECO:0007669"/>
    <property type="project" value="InterPro"/>
</dbReference>
<dbReference type="EMBL" id="HQ214612">
    <property type="protein sequence ID" value="ADP09457.1"/>
    <property type="molecule type" value="Genomic_DNA"/>
</dbReference>
<dbReference type="SUPFAM" id="SSF56349">
    <property type="entry name" value="DNA breaking-rejoining enzymes"/>
    <property type="match status" value="1"/>
</dbReference>
<accession>G9BAT2</accession>
<proteinExistence type="predicted"/>
<organism evidence="1">
    <name type="scientific">uncultured marine crenarchaeote E48-1C</name>
    <dbReference type="NCBI Taxonomy" id="907718"/>
    <lineage>
        <taxon>Archaea</taxon>
        <taxon>Candidatus Bathyarchaeota</taxon>
        <taxon>environmental samples</taxon>
    </lineage>
</organism>